<dbReference type="Gene3D" id="3.30.1370.110">
    <property type="match status" value="1"/>
</dbReference>
<protein>
    <recommendedName>
        <fullName evidence="8">Endonuclease MutS2</fullName>
        <ecNumber evidence="8">3.1.-.-</ecNumber>
    </recommendedName>
    <alternativeName>
        <fullName evidence="8">Ribosome-associated protein quality control-upstream factor</fullName>
        <shortName evidence="8">RQC-upstream factor</shortName>
        <shortName evidence="8">RqcU</shortName>
        <ecNumber evidence="8">3.6.4.-</ecNumber>
    </alternativeName>
</protein>
<dbReference type="InterPro" id="IPR002625">
    <property type="entry name" value="Smr_dom"/>
</dbReference>
<name>A0A1H9R7H6_BUTFI</name>
<keyword evidence="7 8" id="KW-0238">DNA-binding</keyword>
<evidence type="ECO:0000313" key="11">
    <source>
        <dbReference type="EMBL" id="SER68672.1"/>
    </source>
</evidence>
<dbReference type="GO" id="GO:0140664">
    <property type="term" value="F:ATP-dependent DNA damage sensor activity"/>
    <property type="evidence" value="ECO:0007669"/>
    <property type="project" value="InterPro"/>
</dbReference>
<dbReference type="InterPro" id="IPR036187">
    <property type="entry name" value="DNA_mismatch_repair_MutS_sf"/>
</dbReference>
<dbReference type="EC" id="3.1.-.-" evidence="8"/>
<dbReference type="Proteomes" id="UP000182584">
    <property type="component" value="Unassembled WGS sequence"/>
</dbReference>
<dbReference type="PANTHER" id="PTHR48466:SF2">
    <property type="entry name" value="OS10G0509000 PROTEIN"/>
    <property type="match status" value="1"/>
</dbReference>
<keyword evidence="4 8" id="KW-0378">Hydrolase</keyword>
<dbReference type="InterPro" id="IPR005747">
    <property type="entry name" value="MutS2"/>
</dbReference>
<evidence type="ECO:0000259" key="10">
    <source>
        <dbReference type="PROSITE" id="PS50828"/>
    </source>
</evidence>
<keyword evidence="9" id="KW-0175">Coiled coil</keyword>
<gene>
    <name evidence="8" type="primary">mutS2</name>
    <name evidence="8" type="synonym">rqcU</name>
    <name evidence="11" type="ORF">SAMN04487884_10969</name>
</gene>
<dbReference type="SUPFAM" id="SSF48334">
    <property type="entry name" value="DNA repair protein MutS, domain III"/>
    <property type="match status" value="1"/>
</dbReference>
<dbReference type="InterPro" id="IPR045076">
    <property type="entry name" value="MutS"/>
</dbReference>
<dbReference type="HAMAP" id="MF_00092">
    <property type="entry name" value="MutS2"/>
    <property type="match status" value="1"/>
</dbReference>
<keyword evidence="5 8" id="KW-0067">ATP-binding</keyword>
<dbReference type="GO" id="GO:0043023">
    <property type="term" value="F:ribosomal large subunit binding"/>
    <property type="evidence" value="ECO:0007669"/>
    <property type="project" value="UniProtKB-UniRule"/>
</dbReference>
<dbReference type="GO" id="GO:0006298">
    <property type="term" value="P:mismatch repair"/>
    <property type="evidence" value="ECO:0007669"/>
    <property type="project" value="InterPro"/>
</dbReference>
<evidence type="ECO:0000256" key="8">
    <source>
        <dbReference type="HAMAP-Rule" id="MF_00092"/>
    </source>
</evidence>
<dbReference type="PANTHER" id="PTHR48466">
    <property type="entry name" value="OS10G0509000 PROTEIN-RELATED"/>
    <property type="match status" value="1"/>
</dbReference>
<dbReference type="CDD" id="cd03280">
    <property type="entry name" value="ABC_MutS2"/>
    <property type="match status" value="1"/>
</dbReference>
<dbReference type="Pfam" id="PF20297">
    <property type="entry name" value="MSSS"/>
    <property type="match status" value="1"/>
</dbReference>
<dbReference type="GO" id="GO:0045910">
    <property type="term" value="P:negative regulation of DNA recombination"/>
    <property type="evidence" value="ECO:0007669"/>
    <property type="project" value="InterPro"/>
</dbReference>
<dbReference type="SUPFAM" id="SSF160443">
    <property type="entry name" value="SMR domain-like"/>
    <property type="match status" value="1"/>
</dbReference>
<dbReference type="InterPro" id="IPR036063">
    <property type="entry name" value="Smr_dom_sf"/>
</dbReference>
<dbReference type="SMART" id="SM00533">
    <property type="entry name" value="MUTSd"/>
    <property type="match status" value="1"/>
</dbReference>
<dbReference type="Pfam" id="PF01713">
    <property type="entry name" value="Smr"/>
    <property type="match status" value="1"/>
</dbReference>
<sequence length="803" mass="88943">MNEKVLKVLEYDKIIEMLVSQAGSDPGRKLCRELLPMTDIDEIGKAQINTADAIVRIFQKGSTSFGSNTDVSGYVRALKIGASLDAAALLKIASMLENVARIKSYGRRDKEETPSDSLTDMFEGLEPLTPISREIRRCIISEDEIASDASPALAHIRRSIALTGDRIHDKLNSMVNGSMHSYLQDNVITMRDDRYCLPVRAEFKSQVSGIVHDQSSSGSTLFIEPQAIVELNNKLREFMLEEHKEIEKILAELSAQTGDYVQALIDNAKLMTELDFIFAKASLALSMNATTPVMKKDHSFNIRKGRHPLIDKNKVVPIDVYCGGDFNMLIITGPNTGGKTVTLKTVGLLTLMGQSGLAIPAGDRSELSVFDEVYADIGDEQSIEQSLSTFSSHMTNEVKILNEANENSLCLFDELGAGTDPTEGAALAISILNDLHKRGITTMATTHYAELKVYALSTEGVKNASCEFDVSTLRPTYKLLIGVPGKSNAFAISSKLGLPDRIIEAAKEQIGSDDKRFEDLLADLEKNRVLAEKERTLAERYRLELSELKKSYEKKADKLDTTREEILRKANEEARDILADAKKVADDTIKSFRKAGKDAGIQELDRERSKLNKHISDKNQKLSVAASDKDKGHKILKESQIRLGDSVKIVSMGLKGTVSTMPDKSGNMFVQCGIIRTRTNIKDIVLVADEEEKKITKKFKMDASTFENNRSKGRKLDLSKGRDIHHEVNLIGMNSDDAVHEMEQYLDQAYMSHLPSVRVVHGKGSGILRQAVQQRLRSIPYVKSFKLGEYGEGDSGVTIVTFK</sequence>
<keyword evidence="3 8" id="KW-0547">Nucleotide-binding</keyword>
<evidence type="ECO:0000256" key="6">
    <source>
        <dbReference type="ARBA" id="ARBA00022884"/>
    </source>
</evidence>
<evidence type="ECO:0000256" key="1">
    <source>
        <dbReference type="ARBA" id="ARBA00022722"/>
    </source>
</evidence>
<dbReference type="OrthoDB" id="9808166at2"/>
<reference evidence="11 12" key="1">
    <citation type="submission" date="2016-10" db="EMBL/GenBank/DDBJ databases">
        <authorList>
            <person name="de Groot N.N."/>
        </authorList>
    </citation>
    <scope>NUCLEOTIDE SEQUENCE [LARGE SCALE GENOMIC DNA]</scope>
    <source>
        <strain evidence="11 12">AR40</strain>
    </source>
</reference>
<evidence type="ECO:0000256" key="2">
    <source>
        <dbReference type="ARBA" id="ARBA00022730"/>
    </source>
</evidence>
<keyword evidence="8" id="KW-0255">Endonuclease</keyword>
<keyword evidence="2 8" id="KW-0699">rRNA-binding</keyword>
<dbReference type="InterPro" id="IPR027417">
    <property type="entry name" value="P-loop_NTPase"/>
</dbReference>
<dbReference type="GO" id="GO:0016887">
    <property type="term" value="F:ATP hydrolysis activity"/>
    <property type="evidence" value="ECO:0007669"/>
    <property type="project" value="InterPro"/>
</dbReference>
<evidence type="ECO:0000256" key="7">
    <source>
        <dbReference type="ARBA" id="ARBA00023125"/>
    </source>
</evidence>
<dbReference type="Gene3D" id="3.40.50.300">
    <property type="entry name" value="P-loop containing nucleotide triphosphate hydrolases"/>
    <property type="match status" value="1"/>
</dbReference>
<dbReference type="FunFam" id="3.40.50.300:FF:000830">
    <property type="entry name" value="Endonuclease MutS2"/>
    <property type="match status" value="1"/>
</dbReference>
<dbReference type="PIRSF" id="PIRSF005814">
    <property type="entry name" value="MutS_YshD"/>
    <property type="match status" value="1"/>
</dbReference>
<dbReference type="AlphaFoldDB" id="A0A1H9R7H6"/>
<dbReference type="SUPFAM" id="SSF52540">
    <property type="entry name" value="P-loop containing nucleoside triphosphate hydrolases"/>
    <property type="match status" value="1"/>
</dbReference>
<dbReference type="GO" id="GO:0072344">
    <property type="term" value="P:rescue of stalled ribosome"/>
    <property type="evidence" value="ECO:0007669"/>
    <property type="project" value="UniProtKB-UniRule"/>
</dbReference>
<dbReference type="EC" id="3.6.4.-" evidence="8"/>
<dbReference type="SMART" id="SM00463">
    <property type="entry name" value="SMR"/>
    <property type="match status" value="1"/>
</dbReference>
<keyword evidence="6 8" id="KW-0694">RNA-binding</keyword>
<comment type="function">
    <text evidence="8">Endonuclease that is involved in the suppression of homologous recombination and thus may have a key role in the control of bacterial genetic diversity.</text>
</comment>
<dbReference type="InterPro" id="IPR007696">
    <property type="entry name" value="DNA_mismatch_repair_MutS_core"/>
</dbReference>
<keyword evidence="1 8" id="KW-0540">Nuclease</keyword>
<feature type="domain" description="Smr" evidence="10">
    <location>
        <begin position="728"/>
        <end position="803"/>
    </location>
</feature>
<dbReference type="NCBIfam" id="TIGR01069">
    <property type="entry name" value="mutS2"/>
    <property type="match status" value="1"/>
</dbReference>
<evidence type="ECO:0000256" key="5">
    <source>
        <dbReference type="ARBA" id="ARBA00022840"/>
    </source>
</evidence>
<dbReference type="PROSITE" id="PS00486">
    <property type="entry name" value="DNA_MISMATCH_REPAIR_2"/>
    <property type="match status" value="1"/>
</dbReference>
<comment type="function">
    <text evidence="8">Acts as a ribosome collision sensor, splitting the ribosome into its 2 subunits. Detects stalled/collided 70S ribosomes which it binds and splits by an ATP-hydrolysis driven conformational change. Acts upstream of the ribosome quality control system (RQC), a ribosome-associated complex that mediates the extraction of incompletely synthesized nascent chains from stalled ribosomes and their subsequent degradation. Probably generates substrates for RQC.</text>
</comment>
<organism evidence="11 12">
    <name type="scientific">Butyrivibrio fibrisolvens</name>
    <dbReference type="NCBI Taxonomy" id="831"/>
    <lineage>
        <taxon>Bacteria</taxon>
        <taxon>Bacillati</taxon>
        <taxon>Bacillota</taxon>
        <taxon>Clostridia</taxon>
        <taxon>Lachnospirales</taxon>
        <taxon>Lachnospiraceae</taxon>
        <taxon>Butyrivibrio</taxon>
    </lineage>
</organism>
<accession>A0A1H9R7H6</accession>
<comment type="similarity">
    <text evidence="8">Belongs to the DNA mismatch repair MutS family. MutS2 subfamily.</text>
</comment>
<feature type="coiled-coil region" evidence="9">
    <location>
        <begin position="514"/>
        <end position="621"/>
    </location>
</feature>
<dbReference type="eggNOG" id="COG1193">
    <property type="taxonomic scope" value="Bacteria"/>
</dbReference>
<evidence type="ECO:0000256" key="3">
    <source>
        <dbReference type="ARBA" id="ARBA00022741"/>
    </source>
</evidence>
<dbReference type="SMART" id="SM00534">
    <property type="entry name" value="MUTSac"/>
    <property type="match status" value="1"/>
</dbReference>
<comment type="subunit">
    <text evidence="8">Homodimer. Binds to stalled ribosomes, contacting rRNA.</text>
</comment>
<dbReference type="RefSeq" id="WP_074755635.1">
    <property type="nucleotide sequence ID" value="NZ_FOGJ01000009.1"/>
</dbReference>
<feature type="binding site" evidence="8">
    <location>
        <begin position="333"/>
        <end position="340"/>
    </location>
    <ligand>
        <name>ATP</name>
        <dbReference type="ChEBI" id="CHEBI:30616"/>
    </ligand>
</feature>
<evidence type="ECO:0000256" key="4">
    <source>
        <dbReference type="ARBA" id="ARBA00022801"/>
    </source>
</evidence>
<dbReference type="InterPro" id="IPR046893">
    <property type="entry name" value="MSSS"/>
</dbReference>
<evidence type="ECO:0000313" key="12">
    <source>
        <dbReference type="Proteomes" id="UP000182584"/>
    </source>
</evidence>
<dbReference type="GO" id="GO:0019843">
    <property type="term" value="F:rRNA binding"/>
    <property type="evidence" value="ECO:0007669"/>
    <property type="project" value="UniProtKB-UniRule"/>
</dbReference>
<proteinExistence type="inferred from homology"/>
<dbReference type="EMBL" id="FOGJ01000009">
    <property type="protein sequence ID" value="SER68672.1"/>
    <property type="molecule type" value="Genomic_DNA"/>
</dbReference>
<dbReference type="InterPro" id="IPR000432">
    <property type="entry name" value="DNA_mismatch_repair_MutS_C"/>
</dbReference>
<dbReference type="Pfam" id="PF00488">
    <property type="entry name" value="MutS_V"/>
    <property type="match status" value="1"/>
</dbReference>
<dbReference type="GO" id="GO:0004519">
    <property type="term" value="F:endonuclease activity"/>
    <property type="evidence" value="ECO:0007669"/>
    <property type="project" value="UniProtKB-UniRule"/>
</dbReference>
<dbReference type="PROSITE" id="PS50828">
    <property type="entry name" value="SMR"/>
    <property type="match status" value="1"/>
</dbReference>
<dbReference type="GO" id="GO:0005524">
    <property type="term" value="F:ATP binding"/>
    <property type="evidence" value="ECO:0007669"/>
    <property type="project" value="UniProtKB-UniRule"/>
</dbReference>
<dbReference type="GO" id="GO:0030983">
    <property type="term" value="F:mismatched DNA binding"/>
    <property type="evidence" value="ECO:0007669"/>
    <property type="project" value="InterPro"/>
</dbReference>
<evidence type="ECO:0000256" key="9">
    <source>
        <dbReference type="SAM" id="Coils"/>
    </source>
</evidence>